<reference evidence="2" key="1">
    <citation type="journal article" date="2020" name="Stud. Mycol.">
        <title>101 Dothideomycetes genomes: a test case for predicting lifestyles and emergence of pathogens.</title>
        <authorList>
            <person name="Haridas S."/>
            <person name="Albert R."/>
            <person name="Binder M."/>
            <person name="Bloem J."/>
            <person name="Labutti K."/>
            <person name="Salamov A."/>
            <person name="Andreopoulos B."/>
            <person name="Baker S."/>
            <person name="Barry K."/>
            <person name="Bills G."/>
            <person name="Bluhm B."/>
            <person name="Cannon C."/>
            <person name="Castanera R."/>
            <person name="Culley D."/>
            <person name="Daum C."/>
            <person name="Ezra D."/>
            <person name="Gonzalez J."/>
            <person name="Henrissat B."/>
            <person name="Kuo A."/>
            <person name="Liang C."/>
            <person name="Lipzen A."/>
            <person name="Lutzoni F."/>
            <person name="Magnuson J."/>
            <person name="Mondo S."/>
            <person name="Nolan M."/>
            <person name="Ohm R."/>
            <person name="Pangilinan J."/>
            <person name="Park H.-J."/>
            <person name="Ramirez L."/>
            <person name="Alfaro M."/>
            <person name="Sun H."/>
            <person name="Tritt A."/>
            <person name="Yoshinaga Y."/>
            <person name="Zwiers L.-H."/>
            <person name="Turgeon B."/>
            <person name="Goodwin S."/>
            <person name="Spatafora J."/>
            <person name="Crous P."/>
            <person name="Grigoriev I."/>
        </authorList>
    </citation>
    <scope>NUCLEOTIDE SEQUENCE</scope>
    <source>
        <strain evidence="2">ATCC 36951</strain>
    </source>
</reference>
<name>A0A6A6C4D6_ZASCE</name>
<feature type="compositionally biased region" description="Low complexity" evidence="1">
    <location>
        <begin position="58"/>
        <end position="104"/>
    </location>
</feature>
<dbReference type="EMBL" id="ML993616">
    <property type="protein sequence ID" value="KAF2161885.1"/>
    <property type="molecule type" value="Genomic_DNA"/>
</dbReference>
<dbReference type="RefSeq" id="XP_033662774.1">
    <property type="nucleotide sequence ID" value="XM_033808646.1"/>
</dbReference>
<gene>
    <name evidence="2" type="ORF">M409DRAFT_27613</name>
</gene>
<dbReference type="OrthoDB" id="5314997at2759"/>
<organism evidence="2 3">
    <name type="scientific">Zasmidium cellare ATCC 36951</name>
    <dbReference type="NCBI Taxonomy" id="1080233"/>
    <lineage>
        <taxon>Eukaryota</taxon>
        <taxon>Fungi</taxon>
        <taxon>Dikarya</taxon>
        <taxon>Ascomycota</taxon>
        <taxon>Pezizomycotina</taxon>
        <taxon>Dothideomycetes</taxon>
        <taxon>Dothideomycetidae</taxon>
        <taxon>Mycosphaerellales</taxon>
        <taxon>Mycosphaerellaceae</taxon>
        <taxon>Zasmidium</taxon>
    </lineage>
</organism>
<accession>A0A6A6C4D6</accession>
<feature type="region of interest" description="Disordered" evidence="1">
    <location>
        <begin position="1"/>
        <end position="132"/>
    </location>
</feature>
<dbReference type="AlphaFoldDB" id="A0A6A6C4D6"/>
<keyword evidence="3" id="KW-1185">Reference proteome</keyword>
<dbReference type="GeneID" id="54561918"/>
<evidence type="ECO:0000313" key="3">
    <source>
        <dbReference type="Proteomes" id="UP000799537"/>
    </source>
</evidence>
<protein>
    <submittedName>
        <fullName evidence="2">Uncharacterized protein</fullName>
    </submittedName>
</protein>
<sequence>MASSEEEGMASSKLRTSKKGAAATNKTDAFSLVPSADTMSSAATDTVGSVMDPNSQVASANMTTATTSPTAADSATSADTKSMSSTNATTSTNPPTPVVHPHSTYTDTIRGVVKPNSSTTSPTSANASNFPQDDSKRHIFPFFDLPRELRDMAYDKMLISSVSKKLPCQLQITVVNMAEVKLMTINRQFAHEYKERAEKEQATTLTDGPDVDLDDLSTDVMPLPTLLRATKILKIDIAGGSWSLSRHKSRISTIAAANSHLTSLSVKIVLTYRGFMGNVRELLRDLATVQKLVSLEVFAEDMRYEVFDFEYQNLLVLRWSAESGLWETFEPAGVQHALARLVEKF</sequence>
<dbReference type="Proteomes" id="UP000799537">
    <property type="component" value="Unassembled WGS sequence"/>
</dbReference>
<feature type="compositionally biased region" description="Low complexity" evidence="1">
    <location>
        <begin position="115"/>
        <end position="129"/>
    </location>
</feature>
<evidence type="ECO:0000313" key="2">
    <source>
        <dbReference type="EMBL" id="KAF2161885.1"/>
    </source>
</evidence>
<feature type="compositionally biased region" description="Polar residues" evidence="1">
    <location>
        <begin position="37"/>
        <end position="57"/>
    </location>
</feature>
<proteinExistence type="predicted"/>
<evidence type="ECO:0000256" key="1">
    <source>
        <dbReference type="SAM" id="MobiDB-lite"/>
    </source>
</evidence>